<dbReference type="AlphaFoldDB" id="A0AA46UQ28"/>
<evidence type="ECO:0000313" key="1">
    <source>
        <dbReference type="EMBL" id="UYV29833.1"/>
    </source>
</evidence>
<accession>A0AA46UQ28</accession>
<gene>
    <name evidence="1" type="ORF">M5598_28025</name>
</gene>
<geneLocation type="plasmid" evidence="1 2">
    <name>pVP-16-VB00198-1</name>
</geneLocation>
<evidence type="ECO:0000313" key="2">
    <source>
        <dbReference type="Proteomes" id="UP001163036"/>
    </source>
</evidence>
<organism evidence="1 2">
    <name type="scientific">Vibrio parahaemolyticus</name>
    <dbReference type="NCBI Taxonomy" id="670"/>
    <lineage>
        <taxon>Bacteria</taxon>
        <taxon>Pseudomonadati</taxon>
        <taxon>Pseudomonadota</taxon>
        <taxon>Gammaproteobacteria</taxon>
        <taxon>Vibrionales</taxon>
        <taxon>Vibrionaceae</taxon>
        <taxon>Vibrio</taxon>
    </lineage>
</organism>
<dbReference type="EMBL" id="CP097357">
    <property type="protein sequence ID" value="UYV29833.1"/>
    <property type="molecule type" value="Genomic_DNA"/>
</dbReference>
<sequence length="122" mass="13565">MEVTSFKPRKPKPKHISANLLSMLDEGSVKKKLSKHYDDDYLNKVVSASGYTYLELQTAFELIQNPDGWKEPIKAEIIDEDFDICAEACVFITGSQLVKTDEVATDGKIKVEADGYYAAIGS</sequence>
<reference evidence="1" key="1">
    <citation type="submission" date="2022-05" db="EMBL/GenBank/DDBJ databases">
        <title>Megaplasmid of Vibrio parahaemolyticus.</title>
        <authorList>
            <person name="Strauch E."/>
            <person name="Borowiak M."/>
        </authorList>
    </citation>
    <scope>NUCLEOTIDE SEQUENCE</scope>
    <source>
        <strain evidence="1">16-VB00198</strain>
        <plasmid evidence="1">pVP-16-VB00198-1</plasmid>
    </source>
</reference>
<name>A0AA46UQ28_VIBPH</name>
<protein>
    <submittedName>
        <fullName evidence="1">Uncharacterized protein</fullName>
    </submittedName>
</protein>
<keyword evidence="1" id="KW-0614">Plasmid</keyword>
<dbReference type="RefSeq" id="WP_264400209.1">
    <property type="nucleotide sequence ID" value="NZ_CP062152.1"/>
</dbReference>
<dbReference type="Proteomes" id="UP001163036">
    <property type="component" value="Plasmid pVP-16-VB00198-1"/>
</dbReference>
<proteinExistence type="predicted"/>